<sequence length="224" mass="25560">MCLLQTLESNLRRKDIYQALTTNMSEIFTFILRIIEEHCRQFQALSSQMNHPAMAAHARVVQVSVAIFPVSHVTLAGSFDWVYIILLFDLVVFQVALLTLTGFVEWVSISHIMSNDGRLLHVLCLLLADPHFNTSAAECLLQIVNRKGRLEDRRPLMILFSADAIKYMFEAAGTSSDKILDEPHYFFLKKLTQVIQVNLLTFGNMSSNISAHFTLWLKPSFIRL</sequence>
<reference evidence="3" key="1">
    <citation type="submission" date="2020-11" db="EMBL/GenBank/DDBJ databases">
        <authorList>
            <person name="Tran Van P."/>
        </authorList>
    </citation>
    <scope>NUCLEOTIDE SEQUENCE</scope>
</reference>
<dbReference type="InterPro" id="IPR013598">
    <property type="entry name" value="Exportin-1/Importin-b-like"/>
</dbReference>
<gene>
    <name evidence="3" type="ORF">TPSB3V08_LOCUS11429</name>
</gene>
<dbReference type="InterPro" id="IPR016024">
    <property type="entry name" value="ARM-type_fold"/>
</dbReference>
<evidence type="ECO:0000313" key="3">
    <source>
        <dbReference type="EMBL" id="CAD7416971.1"/>
    </source>
</evidence>
<dbReference type="Gene3D" id="1.25.10.10">
    <property type="entry name" value="Leucine-rich Repeat Variant"/>
    <property type="match status" value="2"/>
</dbReference>
<dbReference type="InterPro" id="IPR045065">
    <property type="entry name" value="XPO1/5"/>
</dbReference>
<keyword evidence="1" id="KW-0472">Membrane</keyword>
<dbReference type="AlphaFoldDB" id="A0A7R9HCC1"/>
<evidence type="ECO:0000259" key="2">
    <source>
        <dbReference type="Pfam" id="PF08389"/>
    </source>
</evidence>
<dbReference type="InterPro" id="IPR011989">
    <property type="entry name" value="ARM-like"/>
</dbReference>
<accession>A0A7R9HCC1</accession>
<dbReference type="GO" id="GO:0006611">
    <property type="term" value="P:protein export from nucleus"/>
    <property type="evidence" value="ECO:0007669"/>
    <property type="project" value="InterPro"/>
</dbReference>
<protein>
    <recommendedName>
        <fullName evidence="2">Exportin-1/Importin-beta-like domain-containing protein</fullName>
    </recommendedName>
</protein>
<dbReference type="SUPFAM" id="SSF48371">
    <property type="entry name" value="ARM repeat"/>
    <property type="match status" value="1"/>
</dbReference>
<feature type="transmembrane region" description="Helical" evidence="1">
    <location>
        <begin position="81"/>
        <end position="104"/>
    </location>
</feature>
<dbReference type="GO" id="GO:0005737">
    <property type="term" value="C:cytoplasm"/>
    <property type="evidence" value="ECO:0007669"/>
    <property type="project" value="TreeGrafter"/>
</dbReference>
<dbReference type="EMBL" id="OD012370">
    <property type="protein sequence ID" value="CAD7416971.1"/>
    <property type="molecule type" value="Genomic_DNA"/>
</dbReference>
<dbReference type="PANTHER" id="PTHR11223">
    <property type="entry name" value="EXPORTIN 1/5"/>
    <property type="match status" value="1"/>
</dbReference>
<feature type="domain" description="Exportin-1/Importin-beta-like" evidence="2">
    <location>
        <begin position="5"/>
        <end position="140"/>
    </location>
</feature>
<dbReference type="PANTHER" id="PTHR11223:SF3">
    <property type="entry name" value="EXPORTIN-5"/>
    <property type="match status" value="1"/>
</dbReference>
<name>A0A7R9HCC1_TIMPO</name>
<feature type="transmembrane region" description="Helical" evidence="1">
    <location>
        <begin position="56"/>
        <end position="75"/>
    </location>
</feature>
<organism evidence="3">
    <name type="scientific">Timema poppense</name>
    <name type="common">Walking stick</name>
    <dbReference type="NCBI Taxonomy" id="170557"/>
    <lineage>
        <taxon>Eukaryota</taxon>
        <taxon>Metazoa</taxon>
        <taxon>Ecdysozoa</taxon>
        <taxon>Arthropoda</taxon>
        <taxon>Hexapoda</taxon>
        <taxon>Insecta</taxon>
        <taxon>Pterygota</taxon>
        <taxon>Neoptera</taxon>
        <taxon>Polyneoptera</taxon>
        <taxon>Phasmatodea</taxon>
        <taxon>Timematodea</taxon>
        <taxon>Timematoidea</taxon>
        <taxon>Timematidae</taxon>
        <taxon>Timema</taxon>
    </lineage>
</organism>
<evidence type="ECO:0000256" key="1">
    <source>
        <dbReference type="SAM" id="Phobius"/>
    </source>
</evidence>
<dbReference type="GO" id="GO:0005634">
    <property type="term" value="C:nucleus"/>
    <property type="evidence" value="ECO:0007669"/>
    <property type="project" value="TreeGrafter"/>
</dbReference>
<dbReference type="GO" id="GO:0042565">
    <property type="term" value="C:RNA nuclear export complex"/>
    <property type="evidence" value="ECO:0007669"/>
    <property type="project" value="TreeGrafter"/>
</dbReference>
<proteinExistence type="predicted"/>
<keyword evidence="1" id="KW-1133">Transmembrane helix</keyword>
<dbReference type="GO" id="GO:0003723">
    <property type="term" value="F:RNA binding"/>
    <property type="evidence" value="ECO:0007669"/>
    <property type="project" value="TreeGrafter"/>
</dbReference>
<dbReference type="Pfam" id="PF08389">
    <property type="entry name" value="Xpo1"/>
    <property type="match status" value="1"/>
</dbReference>
<dbReference type="GO" id="GO:0005049">
    <property type="term" value="F:nuclear export signal receptor activity"/>
    <property type="evidence" value="ECO:0007669"/>
    <property type="project" value="InterPro"/>
</dbReference>
<keyword evidence="1" id="KW-0812">Transmembrane</keyword>
<dbReference type="GO" id="GO:0006405">
    <property type="term" value="P:RNA export from nucleus"/>
    <property type="evidence" value="ECO:0007669"/>
    <property type="project" value="TreeGrafter"/>
</dbReference>